<dbReference type="AlphaFoldDB" id="A0A1J4JKD0"/>
<comment type="caution">
    <text evidence="1">The sequence shown here is derived from an EMBL/GenBank/DDBJ whole genome shotgun (WGS) entry which is preliminary data.</text>
</comment>
<dbReference type="RefSeq" id="XP_068350837.1">
    <property type="nucleotide sequence ID" value="XM_068510590.1"/>
</dbReference>
<gene>
    <name evidence="1" type="ORF">TRFO_36019</name>
</gene>
<evidence type="ECO:0000313" key="1">
    <source>
        <dbReference type="EMBL" id="OHS97700.1"/>
    </source>
</evidence>
<protein>
    <submittedName>
        <fullName evidence="1">Uncharacterized protein</fullName>
    </submittedName>
</protein>
<keyword evidence="2" id="KW-1185">Reference proteome</keyword>
<dbReference type="VEuPathDB" id="TrichDB:TRFO_36019"/>
<proteinExistence type="predicted"/>
<dbReference type="EMBL" id="MLAK01001099">
    <property type="protein sequence ID" value="OHS97700.1"/>
    <property type="molecule type" value="Genomic_DNA"/>
</dbReference>
<dbReference type="GeneID" id="94845294"/>
<organism evidence="1 2">
    <name type="scientific">Tritrichomonas foetus</name>
    <dbReference type="NCBI Taxonomy" id="1144522"/>
    <lineage>
        <taxon>Eukaryota</taxon>
        <taxon>Metamonada</taxon>
        <taxon>Parabasalia</taxon>
        <taxon>Tritrichomonadida</taxon>
        <taxon>Tritrichomonadidae</taxon>
        <taxon>Tritrichomonas</taxon>
    </lineage>
</organism>
<sequence>MWIPLYQLHQDEDDLLHYTYTKAAFCVKCHKWFSLGGTIHNAKRLLKKDIGKMPGENVDNISDIIQDNIQHKDIKIIQDKELSTNINQCIVEYILLHSLGFSLIENKYLRKICDLSCRQTVSLFAGSIISHVKTSSKAILKDAWTDSQSSKYI</sequence>
<reference evidence="1" key="1">
    <citation type="submission" date="2016-10" db="EMBL/GenBank/DDBJ databases">
        <authorList>
            <person name="Benchimol M."/>
            <person name="Almeida L.G."/>
            <person name="Vasconcelos A.T."/>
            <person name="Perreira-Neves A."/>
            <person name="Rosa I.A."/>
            <person name="Tasca T."/>
            <person name="Bogo M.R."/>
            <person name="de Souza W."/>
        </authorList>
    </citation>
    <scope>NUCLEOTIDE SEQUENCE [LARGE SCALE GENOMIC DNA]</scope>
    <source>
        <strain evidence="1">K</strain>
    </source>
</reference>
<dbReference type="Proteomes" id="UP000179807">
    <property type="component" value="Unassembled WGS sequence"/>
</dbReference>
<accession>A0A1J4JKD0</accession>
<evidence type="ECO:0000313" key="2">
    <source>
        <dbReference type="Proteomes" id="UP000179807"/>
    </source>
</evidence>
<name>A0A1J4JKD0_9EUKA</name>